<evidence type="ECO:0000313" key="2">
    <source>
        <dbReference type="Proteomes" id="UP000293360"/>
    </source>
</evidence>
<sequence>MGCSSRLARSSRRWTDGIFLQAVRLRRPIRVELHAYKEIAAAGLDPRLHICRLHGVVSDDNRFAMGILLTYIGHGGRPLSELHKAGVVWRDVKAERVLIDQNDNARITDFGGGYSQGWVDEQTTRAVEGDLAGMGKLGEFIFQDEAIRGFLSKTKNVSESGGSPPPAARGGAEAIGFVRMRMAGANTKKILKGKEMSGKRSRMSLFVPARSD</sequence>
<dbReference type="STRING" id="155417.A0A4Q4T4F9"/>
<accession>A0A4Q4T4F9</accession>
<dbReference type="AlphaFoldDB" id="A0A4Q4T4F9"/>
<organism evidence="1 2">
    <name type="scientific">Monosporascus ibericus</name>
    <dbReference type="NCBI Taxonomy" id="155417"/>
    <lineage>
        <taxon>Eukaryota</taxon>
        <taxon>Fungi</taxon>
        <taxon>Dikarya</taxon>
        <taxon>Ascomycota</taxon>
        <taxon>Pezizomycotina</taxon>
        <taxon>Sordariomycetes</taxon>
        <taxon>Xylariomycetidae</taxon>
        <taxon>Xylariales</taxon>
        <taxon>Xylariales incertae sedis</taxon>
        <taxon>Monosporascus</taxon>
    </lineage>
</organism>
<dbReference type="OrthoDB" id="4062651at2759"/>
<comment type="caution">
    <text evidence="1">The sequence shown here is derived from an EMBL/GenBank/DDBJ whole genome shotgun (WGS) entry which is preliminary data.</text>
</comment>
<dbReference type="SUPFAM" id="SSF56112">
    <property type="entry name" value="Protein kinase-like (PK-like)"/>
    <property type="match status" value="1"/>
</dbReference>
<evidence type="ECO:0000313" key="1">
    <source>
        <dbReference type="EMBL" id="RYO99864.1"/>
    </source>
</evidence>
<dbReference type="Gene3D" id="1.10.510.10">
    <property type="entry name" value="Transferase(Phosphotransferase) domain 1"/>
    <property type="match status" value="1"/>
</dbReference>
<dbReference type="Proteomes" id="UP000293360">
    <property type="component" value="Unassembled WGS sequence"/>
</dbReference>
<name>A0A4Q4T4F9_9PEZI</name>
<reference evidence="1 2" key="1">
    <citation type="submission" date="2018-06" db="EMBL/GenBank/DDBJ databases">
        <title>Complete Genomes of Monosporascus.</title>
        <authorList>
            <person name="Robinson A.J."/>
            <person name="Natvig D.O."/>
        </authorList>
    </citation>
    <scope>NUCLEOTIDE SEQUENCE [LARGE SCALE GENOMIC DNA]</scope>
    <source>
        <strain evidence="1 2">CBS 110550</strain>
    </source>
</reference>
<keyword evidence="2" id="KW-1185">Reference proteome</keyword>
<protein>
    <recommendedName>
        <fullName evidence="3">Protein kinase domain-containing protein</fullName>
    </recommendedName>
</protein>
<dbReference type="InterPro" id="IPR011009">
    <property type="entry name" value="Kinase-like_dom_sf"/>
</dbReference>
<gene>
    <name evidence="1" type="ORF">DL764_006686</name>
</gene>
<dbReference type="EMBL" id="QJNU01000404">
    <property type="protein sequence ID" value="RYO99864.1"/>
    <property type="molecule type" value="Genomic_DNA"/>
</dbReference>
<evidence type="ECO:0008006" key="3">
    <source>
        <dbReference type="Google" id="ProtNLM"/>
    </source>
</evidence>
<proteinExistence type="predicted"/>